<evidence type="ECO:0000313" key="3">
    <source>
        <dbReference type="Ensembl" id="ENSGMOP00000065224.1"/>
    </source>
</evidence>
<feature type="domain" description="C-type lectin" evidence="2">
    <location>
        <begin position="10"/>
        <end position="109"/>
    </location>
</feature>
<keyword evidence="1" id="KW-0732">Signal</keyword>
<dbReference type="PANTHER" id="PTHR45784:SF3">
    <property type="entry name" value="C-TYPE LECTIN DOMAIN FAMILY 4 MEMBER K-LIKE-RELATED"/>
    <property type="match status" value="1"/>
</dbReference>
<dbReference type="AlphaFoldDB" id="A0A8C5CQ63"/>
<reference evidence="3" key="1">
    <citation type="submission" date="2025-08" db="UniProtKB">
        <authorList>
            <consortium name="Ensembl"/>
        </authorList>
    </citation>
    <scope>IDENTIFICATION</scope>
</reference>
<keyword evidence="4" id="KW-1185">Reference proteome</keyword>
<evidence type="ECO:0000259" key="2">
    <source>
        <dbReference type="PROSITE" id="PS50041"/>
    </source>
</evidence>
<organism evidence="3 4">
    <name type="scientific">Gadus morhua</name>
    <name type="common">Atlantic cod</name>
    <dbReference type="NCBI Taxonomy" id="8049"/>
    <lineage>
        <taxon>Eukaryota</taxon>
        <taxon>Metazoa</taxon>
        <taxon>Chordata</taxon>
        <taxon>Craniata</taxon>
        <taxon>Vertebrata</taxon>
        <taxon>Euteleostomi</taxon>
        <taxon>Actinopterygii</taxon>
        <taxon>Neopterygii</taxon>
        <taxon>Teleostei</taxon>
        <taxon>Neoteleostei</taxon>
        <taxon>Acanthomorphata</taxon>
        <taxon>Zeiogadaria</taxon>
        <taxon>Gadariae</taxon>
        <taxon>Gadiformes</taxon>
        <taxon>Gadoidei</taxon>
        <taxon>Gadidae</taxon>
        <taxon>Gadus</taxon>
    </lineage>
</organism>
<dbReference type="GeneTree" id="ENSGT01100000263473"/>
<sequence>MEGEQRVRGCLLFCSFLKTMSWTDAQVHCRSNHTDLVSIRNPEENQAVATAIDELNVWIGLFKYGEHWSDGRNSSFRHWSPNFGVLLPQNCAVMTGRTSGRWGQRSCDELDNTDEIAASMLTLASSMRCAIVV</sequence>
<dbReference type="InterPro" id="IPR001304">
    <property type="entry name" value="C-type_lectin-like"/>
</dbReference>
<name>A0A8C5CQ63_GADMO</name>
<proteinExistence type="predicted"/>
<dbReference type="SUPFAM" id="SSF56436">
    <property type="entry name" value="C-type lectin-like"/>
    <property type="match status" value="1"/>
</dbReference>
<dbReference type="OMA" id="CSSANKG"/>
<evidence type="ECO:0000256" key="1">
    <source>
        <dbReference type="SAM" id="SignalP"/>
    </source>
</evidence>
<dbReference type="Gene3D" id="3.10.100.10">
    <property type="entry name" value="Mannose-Binding Protein A, subunit A"/>
    <property type="match status" value="1"/>
</dbReference>
<dbReference type="Proteomes" id="UP000694546">
    <property type="component" value="Chromosome 4"/>
</dbReference>
<dbReference type="InterPro" id="IPR016186">
    <property type="entry name" value="C-type_lectin-like/link_sf"/>
</dbReference>
<protein>
    <recommendedName>
        <fullName evidence="2">C-type lectin domain-containing protein</fullName>
    </recommendedName>
</protein>
<accession>A0A8C5CQ63</accession>
<dbReference type="PANTHER" id="PTHR45784">
    <property type="entry name" value="C-TYPE LECTIN DOMAIN FAMILY 20 MEMBER A-RELATED"/>
    <property type="match status" value="1"/>
</dbReference>
<dbReference type="InterPro" id="IPR016187">
    <property type="entry name" value="CTDL_fold"/>
</dbReference>
<dbReference type="Pfam" id="PF00059">
    <property type="entry name" value="Lectin_C"/>
    <property type="match status" value="1"/>
</dbReference>
<dbReference type="SMART" id="SM00034">
    <property type="entry name" value="CLECT"/>
    <property type="match status" value="1"/>
</dbReference>
<reference evidence="3" key="2">
    <citation type="submission" date="2025-09" db="UniProtKB">
        <authorList>
            <consortium name="Ensembl"/>
        </authorList>
    </citation>
    <scope>IDENTIFICATION</scope>
</reference>
<evidence type="ECO:0000313" key="4">
    <source>
        <dbReference type="Proteomes" id="UP000694546"/>
    </source>
</evidence>
<dbReference type="PROSITE" id="PS50041">
    <property type="entry name" value="C_TYPE_LECTIN_2"/>
    <property type="match status" value="1"/>
</dbReference>
<dbReference type="Ensembl" id="ENSGMOT00000041522.1">
    <property type="protein sequence ID" value="ENSGMOP00000065224.1"/>
    <property type="gene ID" value="ENSGMOG00000031777.1"/>
</dbReference>
<feature type="signal peptide" evidence="1">
    <location>
        <begin position="1"/>
        <end position="25"/>
    </location>
</feature>
<feature type="chain" id="PRO_5045546642" description="C-type lectin domain-containing protein" evidence="1">
    <location>
        <begin position="26"/>
        <end position="133"/>
    </location>
</feature>